<evidence type="ECO:0000313" key="3">
    <source>
        <dbReference type="Proteomes" id="UP000198656"/>
    </source>
</evidence>
<keyword evidence="3" id="KW-1185">Reference proteome</keyword>
<evidence type="ECO:0000256" key="1">
    <source>
        <dbReference type="SAM" id="Phobius"/>
    </source>
</evidence>
<accession>A0A1G8DFD1</accession>
<name>A0A1G8DFD1_9FIRM</name>
<gene>
    <name evidence="2" type="ORF">SAMN05443529_11522</name>
</gene>
<feature type="transmembrane region" description="Helical" evidence="1">
    <location>
        <begin position="106"/>
        <end position="126"/>
    </location>
</feature>
<reference evidence="3" key="1">
    <citation type="submission" date="2016-10" db="EMBL/GenBank/DDBJ databases">
        <authorList>
            <person name="Varghese N."/>
            <person name="Submissions S."/>
        </authorList>
    </citation>
    <scope>NUCLEOTIDE SEQUENCE [LARGE SCALE GENOMIC DNA]</scope>
    <source>
        <strain evidence="3">DSM 8344</strain>
    </source>
</reference>
<dbReference type="STRING" id="1121419.SAMN05443529_11522"/>
<sequence length="129" mass="14895">MGRELAYVGKFLIVLDPRLVEATMKEKYVSLSSRELQLMLQGTLQWNDISPRVTSSKTGMRKLGESTDKPIDNLIDKPSHTKEIEQIWDDFPRKDVYTKRLEGQPVIWLLGSVGILTISSWFYFVLFSK</sequence>
<keyword evidence="1" id="KW-1133">Transmembrane helix</keyword>
<dbReference type="Proteomes" id="UP000198656">
    <property type="component" value="Unassembled WGS sequence"/>
</dbReference>
<keyword evidence="1" id="KW-0472">Membrane</keyword>
<dbReference type="EMBL" id="FNCP01000015">
    <property type="protein sequence ID" value="SDH56392.1"/>
    <property type="molecule type" value="Genomic_DNA"/>
</dbReference>
<proteinExistence type="predicted"/>
<dbReference type="OrthoDB" id="1798447at2"/>
<evidence type="ECO:0000313" key="2">
    <source>
        <dbReference type="EMBL" id="SDH56392.1"/>
    </source>
</evidence>
<organism evidence="2 3">
    <name type="scientific">Desulfosporosinus hippei DSM 8344</name>
    <dbReference type="NCBI Taxonomy" id="1121419"/>
    <lineage>
        <taxon>Bacteria</taxon>
        <taxon>Bacillati</taxon>
        <taxon>Bacillota</taxon>
        <taxon>Clostridia</taxon>
        <taxon>Eubacteriales</taxon>
        <taxon>Desulfitobacteriaceae</taxon>
        <taxon>Desulfosporosinus</taxon>
    </lineage>
</organism>
<protein>
    <submittedName>
        <fullName evidence="2">Uncharacterized protein</fullName>
    </submittedName>
</protein>
<dbReference type="AlphaFoldDB" id="A0A1G8DFD1"/>
<keyword evidence="1" id="KW-0812">Transmembrane</keyword>